<dbReference type="AlphaFoldDB" id="A0A066V0E8"/>
<evidence type="ECO:0000313" key="2">
    <source>
        <dbReference type="EMBL" id="KDN29974.1"/>
    </source>
</evidence>
<dbReference type="Proteomes" id="UP000027219">
    <property type="component" value="Unassembled WGS sequence"/>
</dbReference>
<reference evidence="2 3" key="1">
    <citation type="submission" date="2014-02" db="EMBL/GenBank/DDBJ databases">
        <title>Vibrio fortis Dalian14 Genome Sequencing.</title>
        <authorList>
            <person name="Wang Y."/>
            <person name="Song L."/>
            <person name="Liu G."/>
            <person name="Ding J."/>
        </authorList>
    </citation>
    <scope>NUCLEOTIDE SEQUENCE [LARGE SCALE GENOMIC DNA]</scope>
    <source>
        <strain evidence="2 3">Dalian14</strain>
    </source>
</reference>
<dbReference type="Proteomes" id="UP000326789">
    <property type="component" value="Unassembled WGS sequence"/>
</dbReference>
<evidence type="ECO:0000313" key="4">
    <source>
        <dbReference type="Proteomes" id="UP000326789"/>
    </source>
</evidence>
<evidence type="ECO:0000313" key="3">
    <source>
        <dbReference type="Proteomes" id="UP000027219"/>
    </source>
</evidence>
<keyword evidence="3" id="KW-1185">Reference proteome</keyword>
<accession>A0A066V0E8</accession>
<comment type="caution">
    <text evidence="2">The sequence shown here is derived from an EMBL/GenBank/DDBJ whole genome shotgun (WGS) entry which is preliminary data.</text>
</comment>
<dbReference type="EMBL" id="JFFR01000002">
    <property type="protein sequence ID" value="KDN29974.1"/>
    <property type="molecule type" value="Genomic_DNA"/>
</dbReference>
<sequence length="77" mass="8752">MPMSQEVCYCPSCQARTQHVVVLVRKPSPYESSPNRTQKEFFSGFVKSIFLGAFIASMDEFSRHVICEKCGNKTVEE</sequence>
<dbReference type="EMBL" id="VWSE01000008">
    <property type="protein sequence ID" value="KAB0287065.1"/>
    <property type="molecule type" value="Genomic_DNA"/>
</dbReference>
<evidence type="ECO:0008006" key="5">
    <source>
        <dbReference type="Google" id="ProtNLM"/>
    </source>
</evidence>
<gene>
    <name evidence="1" type="ORF">F2P58_20775</name>
    <name evidence="2" type="ORF">VFDL14_04355</name>
</gene>
<dbReference type="RefSeq" id="WP_032548945.1">
    <property type="nucleotide sequence ID" value="NZ_JBEEAX010000002.1"/>
</dbReference>
<organism evidence="2 3">
    <name type="scientific">Vibrio fortis</name>
    <dbReference type="NCBI Taxonomy" id="212667"/>
    <lineage>
        <taxon>Bacteria</taxon>
        <taxon>Pseudomonadati</taxon>
        <taxon>Pseudomonadota</taxon>
        <taxon>Gammaproteobacteria</taxon>
        <taxon>Vibrionales</taxon>
        <taxon>Vibrionaceae</taxon>
        <taxon>Vibrio</taxon>
    </lineage>
</organism>
<evidence type="ECO:0000313" key="1">
    <source>
        <dbReference type="EMBL" id="KAB0287065.1"/>
    </source>
</evidence>
<dbReference type="STRING" id="212667.VFDL14_04355"/>
<name>A0A066V0E8_9VIBR</name>
<reference evidence="1 4" key="2">
    <citation type="submission" date="2019-09" db="EMBL/GenBank/DDBJ databases">
        <title>Whole genome sequence of Vibrio fortis.</title>
        <authorList>
            <person name="Das S.K."/>
        </authorList>
    </citation>
    <scope>NUCLEOTIDE SEQUENCE [LARGE SCALE GENOMIC DNA]</scope>
    <source>
        <strain evidence="1 4">AN60</strain>
    </source>
</reference>
<proteinExistence type="predicted"/>
<protein>
    <recommendedName>
        <fullName evidence="5">LITAF domain-containing protein</fullName>
    </recommendedName>
</protein>